<proteinExistence type="predicted"/>
<evidence type="ECO:0008006" key="3">
    <source>
        <dbReference type="Google" id="ProtNLM"/>
    </source>
</evidence>
<accession>A0ABQ5APL0</accession>
<name>A0ABQ5APL0_9ASTR</name>
<dbReference type="EMBL" id="BQNB010012495">
    <property type="protein sequence ID" value="GJT04241.1"/>
    <property type="molecule type" value="Genomic_DNA"/>
</dbReference>
<gene>
    <name evidence="1" type="ORF">Tco_0838703</name>
</gene>
<comment type="caution">
    <text evidence="1">The sequence shown here is derived from an EMBL/GenBank/DDBJ whole genome shotgun (WGS) entry which is preliminary data.</text>
</comment>
<dbReference type="Proteomes" id="UP001151760">
    <property type="component" value="Unassembled WGS sequence"/>
</dbReference>
<evidence type="ECO:0000313" key="2">
    <source>
        <dbReference type="Proteomes" id="UP001151760"/>
    </source>
</evidence>
<keyword evidence="2" id="KW-1185">Reference proteome</keyword>
<evidence type="ECO:0000313" key="1">
    <source>
        <dbReference type="EMBL" id="GJT04241.1"/>
    </source>
</evidence>
<protein>
    <recommendedName>
        <fullName evidence="3">Reverse transcriptase domain-containing protein</fullName>
    </recommendedName>
</protein>
<sequence length="204" mass="23277">MPKVLEDIECKDSYDSNLDESTFLVTPLSDSNEDEYLALSDDIELLPHPDPSISIVSILEGFTDEPPLEENDDLFDLESKWNEWKKILYDALIDDVIFDPGGDIDEINAFLDIDISTDIEDGYHHSEGDILYLKSLLSNDTILTLPPKVFLNHDPRSLGDINDLKIMVKIFDPGIHEKKIFLHMIASDFEDSRARSFVHRPLDL</sequence>
<organism evidence="1 2">
    <name type="scientific">Tanacetum coccineum</name>
    <dbReference type="NCBI Taxonomy" id="301880"/>
    <lineage>
        <taxon>Eukaryota</taxon>
        <taxon>Viridiplantae</taxon>
        <taxon>Streptophyta</taxon>
        <taxon>Embryophyta</taxon>
        <taxon>Tracheophyta</taxon>
        <taxon>Spermatophyta</taxon>
        <taxon>Magnoliopsida</taxon>
        <taxon>eudicotyledons</taxon>
        <taxon>Gunneridae</taxon>
        <taxon>Pentapetalae</taxon>
        <taxon>asterids</taxon>
        <taxon>campanulids</taxon>
        <taxon>Asterales</taxon>
        <taxon>Asteraceae</taxon>
        <taxon>Asteroideae</taxon>
        <taxon>Anthemideae</taxon>
        <taxon>Anthemidinae</taxon>
        <taxon>Tanacetum</taxon>
    </lineage>
</organism>
<reference evidence="1" key="2">
    <citation type="submission" date="2022-01" db="EMBL/GenBank/DDBJ databases">
        <authorList>
            <person name="Yamashiro T."/>
            <person name="Shiraishi A."/>
            <person name="Satake H."/>
            <person name="Nakayama K."/>
        </authorList>
    </citation>
    <scope>NUCLEOTIDE SEQUENCE</scope>
</reference>
<reference evidence="1" key="1">
    <citation type="journal article" date="2022" name="Int. J. Mol. Sci.">
        <title>Draft Genome of Tanacetum Coccineum: Genomic Comparison of Closely Related Tanacetum-Family Plants.</title>
        <authorList>
            <person name="Yamashiro T."/>
            <person name="Shiraishi A."/>
            <person name="Nakayama K."/>
            <person name="Satake H."/>
        </authorList>
    </citation>
    <scope>NUCLEOTIDE SEQUENCE</scope>
</reference>